<dbReference type="RefSeq" id="XP_502428.3">
    <property type="nucleotide sequence ID" value="XM_502428.3"/>
</dbReference>
<organism evidence="10 11">
    <name type="scientific">Yarrowia lipolytica</name>
    <name type="common">Candida lipolytica</name>
    <dbReference type="NCBI Taxonomy" id="4952"/>
    <lineage>
        <taxon>Eukaryota</taxon>
        <taxon>Fungi</taxon>
        <taxon>Dikarya</taxon>
        <taxon>Ascomycota</taxon>
        <taxon>Saccharomycotina</taxon>
        <taxon>Dipodascomycetes</taxon>
        <taxon>Dipodascales</taxon>
        <taxon>Dipodascales incertae sedis</taxon>
        <taxon>Yarrowia</taxon>
    </lineage>
</organism>
<dbReference type="InterPro" id="IPR007219">
    <property type="entry name" value="XnlR_reg_dom"/>
</dbReference>
<feature type="region of interest" description="Disordered" evidence="8">
    <location>
        <begin position="536"/>
        <end position="562"/>
    </location>
</feature>
<feature type="domain" description="C2H2-type" evidence="9">
    <location>
        <begin position="7"/>
        <end position="36"/>
    </location>
</feature>
<dbReference type="PROSITE" id="PS00028">
    <property type="entry name" value="ZINC_FINGER_C2H2_1"/>
    <property type="match status" value="2"/>
</dbReference>
<evidence type="ECO:0000256" key="6">
    <source>
        <dbReference type="ARBA" id="ARBA00023242"/>
    </source>
</evidence>
<dbReference type="PANTHER" id="PTHR40626">
    <property type="entry name" value="MIP31509P"/>
    <property type="match status" value="1"/>
</dbReference>
<evidence type="ECO:0000256" key="2">
    <source>
        <dbReference type="ARBA" id="ARBA00022723"/>
    </source>
</evidence>
<dbReference type="GeneID" id="2910968"/>
<dbReference type="GO" id="GO:0005634">
    <property type="term" value="C:nucleus"/>
    <property type="evidence" value="ECO:0007669"/>
    <property type="project" value="UniProtKB-SubCell"/>
</dbReference>
<dbReference type="VEuPathDB" id="FungiDB:YALI0_D05041g"/>
<evidence type="ECO:0000259" key="9">
    <source>
        <dbReference type="PROSITE" id="PS50157"/>
    </source>
</evidence>
<dbReference type="CDD" id="cd12148">
    <property type="entry name" value="fungal_TF_MHR"/>
    <property type="match status" value="1"/>
</dbReference>
<evidence type="ECO:0000256" key="4">
    <source>
        <dbReference type="ARBA" id="ARBA00022771"/>
    </source>
</evidence>
<dbReference type="eggNOG" id="KOG1721">
    <property type="taxonomic scope" value="Eukaryota"/>
</dbReference>
<evidence type="ECO:0000256" key="8">
    <source>
        <dbReference type="SAM" id="MobiDB-lite"/>
    </source>
</evidence>
<dbReference type="InterPro" id="IPR036236">
    <property type="entry name" value="Znf_C2H2_sf"/>
</dbReference>
<dbReference type="EMBL" id="CP017556">
    <property type="protein sequence ID" value="AOW03602.1"/>
    <property type="molecule type" value="Genomic_DNA"/>
</dbReference>
<dbReference type="Pfam" id="PF00096">
    <property type="entry name" value="zf-C2H2"/>
    <property type="match status" value="2"/>
</dbReference>
<dbReference type="SMART" id="SM00355">
    <property type="entry name" value="ZnF_C2H2"/>
    <property type="match status" value="2"/>
</dbReference>
<evidence type="ECO:0000256" key="3">
    <source>
        <dbReference type="ARBA" id="ARBA00022737"/>
    </source>
</evidence>
<comment type="subcellular location">
    <subcellularLocation>
        <location evidence="1">Nucleus</location>
    </subcellularLocation>
</comment>
<accession>A0A1D8NDB0</accession>
<dbReference type="VEuPathDB" id="FungiDB:YALI1_D06489g"/>
<evidence type="ECO:0000313" key="11">
    <source>
        <dbReference type="Proteomes" id="UP000182444"/>
    </source>
</evidence>
<dbReference type="Pfam" id="PF04082">
    <property type="entry name" value="Fungal_trans"/>
    <property type="match status" value="1"/>
</dbReference>
<keyword evidence="2" id="KW-0479">Metal-binding</keyword>
<feature type="compositionally biased region" description="Low complexity" evidence="8">
    <location>
        <begin position="309"/>
        <end position="330"/>
    </location>
</feature>
<dbReference type="GO" id="GO:0000785">
    <property type="term" value="C:chromatin"/>
    <property type="evidence" value="ECO:0007669"/>
    <property type="project" value="TreeGrafter"/>
</dbReference>
<sequence length="881" mass="100663">MSDDRKFKCKHPGCEKTFNRRDYLIRHSANHLDTLPFQCPQCPMKFARADLLQKHLNTRSHERRKKREEKEKAKIERKQRRNSMKSQSRSNSIDMNTNIVSPTTDNYTWLFGAQWPESATTAEDTFKIKSEFVPHQEPTQPDKNTSELDFMHMVEFEQQGQGRAFYAGIKTDLDNSDTTSDCSIMSQYSNSTQGTYPRSSVNMPDLTLPPHMRMSVASVTSAPSMPHVPHMLQHQPQHRAELQPPHTHLIQQQPPPPPQHVHGVSPEILNPSLGIQPVCLNTIGDLTPPAEPFVAREDKLAQQSANANQQHLPTPQTHTQSQTQPTQPLSPRDKYLGLFWSNFDQLYPIIHRPSFNPDTAPEALVTTMVCVGMTYDSEPAVYQEAIRTMQQHVHQLYSKAALVRGTNADENLWVLQALALAAYFHRLLGSKDQWELAEMYSCIALVKDQMVTENAPQLGPDIAAFWQVWIKHEARKRLLCFFFILDTQAAILFKHTSHLSVFDTDLELPCTDAAWSARDTREFYIVYTLQPRGPNNLRPAPDVTETQSYPKNKPSSASRRFDNECHRDWPSLLFCVKRIMSDYEEDQQEYPLACFSQFSRLLLLHGILNICLDLQHRMVSKKTDYKTKMVVAFMSWRGYFDRQLREINREFQLTNIMAENAAHLKDETNASALLGNMSGNEDITLQFNNYGNTPLLCSNWSLFSVGLMTLFVDTQMLRQYTGTVSSPSERVTATLRQWANGHDVTWAVWYANQLLGRVFQNEALPFLADHVAWGMFSACLTLYTFESLRRSNSPLQSPLESISESPRVENTQSEALEYIRLASQTPPEAIDDFISESAATTLMRQKYIVSVLRHTANLLSSSSREQCVYIVSHLNGILARV</sequence>
<dbReference type="InterPro" id="IPR013087">
    <property type="entry name" value="Znf_C2H2_type"/>
</dbReference>
<feature type="region of interest" description="Disordered" evidence="8">
    <location>
        <begin position="299"/>
        <end position="331"/>
    </location>
</feature>
<evidence type="ECO:0000256" key="7">
    <source>
        <dbReference type="PROSITE-ProRule" id="PRU00042"/>
    </source>
</evidence>
<dbReference type="Proteomes" id="UP000182444">
    <property type="component" value="Chromosome 1D"/>
</dbReference>
<dbReference type="OMA" id="TINTFSH"/>
<dbReference type="GO" id="GO:0000978">
    <property type="term" value="F:RNA polymerase II cis-regulatory region sequence-specific DNA binding"/>
    <property type="evidence" value="ECO:0007669"/>
    <property type="project" value="InterPro"/>
</dbReference>
<name>A0A1D8NDB0_YARLL</name>
<gene>
    <name evidence="10" type="ORF">YALI1_D06489g</name>
</gene>
<reference evidence="10 11" key="1">
    <citation type="journal article" date="2016" name="PLoS ONE">
        <title>Sequence Assembly of Yarrowia lipolytica Strain W29/CLIB89 Shows Transposable Element Diversity.</title>
        <authorList>
            <person name="Magnan C."/>
            <person name="Yu J."/>
            <person name="Chang I."/>
            <person name="Jahn E."/>
            <person name="Kanomata Y."/>
            <person name="Wu J."/>
            <person name="Zeller M."/>
            <person name="Oakes M."/>
            <person name="Baldi P."/>
            <person name="Sandmeyer S."/>
        </authorList>
    </citation>
    <scope>NUCLEOTIDE SEQUENCE [LARGE SCALE GENOMIC DNA]</scope>
    <source>
        <strain evidence="11">CLIB89(W29)</strain>
    </source>
</reference>
<dbReference type="SUPFAM" id="SSF57667">
    <property type="entry name" value="beta-beta-alpha zinc fingers"/>
    <property type="match status" value="1"/>
</dbReference>
<feature type="region of interest" description="Disordered" evidence="8">
    <location>
        <begin position="55"/>
        <end position="98"/>
    </location>
</feature>
<dbReference type="InterPro" id="IPR051059">
    <property type="entry name" value="VerF-like"/>
</dbReference>
<evidence type="ECO:0000313" key="10">
    <source>
        <dbReference type="EMBL" id="AOW03602.1"/>
    </source>
</evidence>
<keyword evidence="4 7" id="KW-0863">Zinc-finger</keyword>
<dbReference type="GO" id="GO:0008270">
    <property type="term" value="F:zinc ion binding"/>
    <property type="evidence" value="ECO:0007669"/>
    <property type="project" value="UniProtKB-KW"/>
</dbReference>
<protein>
    <recommendedName>
        <fullName evidence="9">C2H2-type domain-containing protein</fullName>
    </recommendedName>
</protein>
<keyword evidence="3" id="KW-0677">Repeat</keyword>
<keyword evidence="6" id="KW-0539">Nucleus</keyword>
<keyword evidence="5" id="KW-0862">Zinc</keyword>
<evidence type="ECO:0000256" key="5">
    <source>
        <dbReference type="ARBA" id="ARBA00022833"/>
    </source>
</evidence>
<feature type="compositionally biased region" description="Polar residues" evidence="8">
    <location>
        <begin position="544"/>
        <end position="558"/>
    </location>
</feature>
<dbReference type="PANTHER" id="PTHR40626:SF11">
    <property type="entry name" value="ZINC FINGER PROTEIN YPR022C"/>
    <property type="match status" value="1"/>
</dbReference>
<dbReference type="KEGG" id="yli:2910968"/>
<dbReference type="AlphaFoldDB" id="A0A1D8NDB0"/>
<feature type="compositionally biased region" description="Basic residues" evidence="8">
    <location>
        <begin position="56"/>
        <end position="67"/>
    </location>
</feature>
<evidence type="ECO:0000256" key="1">
    <source>
        <dbReference type="ARBA" id="ARBA00004123"/>
    </source>
</evidence>
<feature type="domain" description="C2H2-type" evidence="9">
    <location>
        <begin position="37"/>
        <end position="66"/>
    </location>
</feature>
<proteinExistence type="predicted"/>
<dbReference type="Gene3D" id="3.30.160.60">
    <property type="entry name" value="Classic Zinc Finger"/>
    <property type="match status" value="1"/>
</dbReference>
<dbReference type="GO" id="GO:0006351">
    <property type="term" value="P:DNA-templated transcription"/>
    <property type="evidence" value="ECO:0007669"/>
    <property type="project" value="InterPro"/>
</dbReference>
<feature type="compositionally biased region" description="Polar residues" evidence="8">
    <location>
        <begin position="84"/>
        <end position="98"/>
    </location>
</feature>
<dbReference type="PROSITE" id="PS50157">
    <property type="entry name" value="ZINC_FINGER_C2H2_2"/>
    <property type="match status" value="2"/>
</dbReference>
<dbReference type="GO" id="GO:0000981">
    <property type="term" value="F:DNA-binding transcription factor activity, RNA polymerase II-specific"/>
    <property type="evidence" value="ECO:0007669"/>
    <property type="project" value="InterPro"/>
</dbReference>